<proteinExistence type="predicted"/>
<protein>
    <recommendedName>
        <fullName evidence="4">TauD/TfdA-like domain-containing protein</fullName>
    </recommendedName>
</protein>
<evidence type="ECO:0000259" key="4">
    <source>
        <dbReference type="Pfam" id="PF02668"/>
    </source>
</evidence>
<evidence type="ECO:0000256" key="3">
    <source>
        <dbReference type="ARBA" id="ARBA00023194"/>
    </source>
</evidence>
<dbReference type="SUPFAM" id="SSF51197">
    <property type="entry name" value="Clavaminate synthase-like"/>
    <property type="match status" value="1"/>
</dbReference>
<dbReference type="Gene3D" id="3.60.130.10">
    <property type="entry name" value="Clavaminate synthase-like"/>
    <property type="match status" value="1"/>
</dbReference>
<dbReference type="Proteomes" id="UP000036449">
    <property type="component" value="Unassembled WGS sequence"/>
</dbReference>
<sequence>MSQARSRMEITTFTGSDRIPVLAWDRDRSIRDWLVEHRGEVEAVLAERGAAILKAVIATPDGLTEISSALQYGVAELSEESSPRSQVSGDIFTSTDYPAAYPIQMHNEYSYGSRWPLRIMFGCLQPAKTGGETPLADMREVFKRLDHGLVHKFVEKKIMYRRNYTPGMGVGWQAAFGTEDRECVESYCASVGIRPIWIGKDTLRTEQVGDAVLTHPRTGESVWFNHAFFFNVRSLEPLSLREFMLGEDEDDLSTNTYYGDGERIEPEVIEELRRVIGACTVVAPWGKGDVMLVDNMLMAHGRTPFSGTRRVVVKMAEVVTRDATTAAAAAKPGS</sequence>
<organism evidence="5 6">
    <name type="scientific">Methylobacterium tarhaniae</name>
    <dbReference type="NCBI Taxonomy" id="1187852"/>
    <lineage>
        <taxon>Bacteria</taxon>
        <taxon>Pseudomonadati</taxon>
        <taxon>Pseudomonadota</taxon>
        <taxon>Alphaproteobacteria</taxon>
        <taxon>Hyphomicrobiales</taxon>
        <taxon>Methylobacteriaceae</taxon>
        <taxon>Methylobacterium</taxon>
    </lineage>
</organism>
<comment type="cofactor">
    <cofactor evidence="1">
        <name>Fe(2+)</name>
        <dbReference type="ChEBI" id="CHEBI:29033"/>
    </cofactor>
</comment>
<dbReference type="AlphaFoldDB" id="A0A0J6TGC1"/>
<accession>A0A0J6TGC1</accession>
<comment type="caution">
    <text evidence="5">The sequence shown here is derived from an EMBL/GenBank/DDBJ whole genome shotgun (WGS) entry which is preliminary data.</text>
</comment>
<evidence type="ECO:0000256" key="1">
    <source>
        <dbReference type="ARBA" id="ARBA00001954"/>
    </source>
</evidence>
<feature type="domain" description="TauD/TfdA-like" evidence="4">
    <location>
        <begin position="30"/>
        <end position="313"/>
    </location>
</feature>
<dbReference type="PATRIC" id="fig|1187852.3.peg.4248"/>
<keyword evidence="2" id="KW-0560">Oxidoreductase</keyword>
<reference evidence="5 6" key="1">
    <citation type="submission" date="2015-03" db="EMBL/GenBank/DDBJ databases">
        <title>Genome sequencing of Methylobacterium tarhaniae DSM 25844.</title>
        <authorList>
            <person name="Chaudhry V."/>
            <person name="Patil P.B."/>
        </authorList>
    </citation>
    <scope>NUCLEOTIDE SEQUENCE [LARGE SCALE GENOMIC DNA]</scope>
    <source>
        <strain evidence="5 6">DSM 25844</strain>
    </source>
</reference>
<dbReference type="GO" id="GO:0016706">
    <property type="term" value="F:2-oxoglutarate-dependent dioxygenase activity"/>
    <property type="evidence" value="ECO:0007669"/>
    <property type="project" value="UniProtKB-ARBA"/>
</dbReference>
<gene>
    <name evidence="5" type="ORF">VQ03_00380</name>
</gene>
<keyword evidence="3" id="KW-0045">Antibiotic biosynthesis</keyword>
<evidence type="ECO:0000313" key="5">
    <source>
        <dbReference type="EMBL" id="KMO44977.1"/>
    </source>
</evidence>
<evidence type="ECO:0000313" key="6">
    <source>
        <dbReference type="Proteomes" id="UP000036449"/>
    </source>
</evidence>
<dbReference type="PANTHER" id="PTHR10696:SF56">
    <property type="entry name" value="TAUD_TFDA-LIKE DOMAIN-CONTAINING PROTEIN"/>
    <property type="match status" value="1"/>
</dbReference>
<dbReference type="InterPro" id="IPR050411">
    <property type="entry name" value="AlphaKG_dependent_hydroxylases"/>
</dbReference>
<evidence type="ECO:0000256" key="2">
    <source>
        <dbReference type="ARBA" id="ARBA00023002"/>
    </source>
</evidence>
<dbReference type="Pfam" id="PF02668">
    <property type="entry name" value="TauD"/>
    <property type="match status" value="1"/>
</dbReference>
<dbReference type="GO" id="GO:0017000">
    <property type="term" value="P:antibiotic biosynthetic process"/>
    <property type="evidence" value="ECO:0007669"/>
    <property type="project" value="UniProtKB-KW"/>
</dbReference>
<dbReference type="InterPro" id="IPR042098">
    <property type="entry name" value="TauD-like_sf"/>
</dbReference>
<dbReference type="PANTHER" id="PTHR10696">
    <property type="entry name" value="GAMMA-BUTYROBETAINE HYDROXYLASE-RELATED"/>
    <property type="match status" value="1"/>
</dbReference>
<dbReference type="EMBL" id="LABZ01000003">
    <property type="protein sequence ID" value="KMO44977.1"/>
    <property type="molecule type" value="Genomic_DNA"/>
</dbReference>
<keyword evidence="6" id="KW-1185">Reference proteome</keyword>
<name>A0A0J6TGC1_9HYPH</name>
<dbReference type="InterPro" id="IPR003819">
    <property type="entry name" value="TauD/TfdA-like"/>
</dbReference>